<dbReference type="PANTHER" id="PTHR47926">
    <property type="entry name" value="PENTATRICOPEPTIDE REPEAT-CONTAINING PROTEIN"/>
    <property type="match status" value="1"/>
</dbReference>
<dbReference type="NCBIfam" id="TIGR00756">
    <property type="entry name" value="PPR"/>
    <property type="match status" value="1"/>
</dbReference>
<dbReference type="Gene3D" id="1.25.40.10">
    <property type="entry name" value="Tetratricopeptide repeat domain"/>
    <property type="match status" value="1"/>
</dbReference>
<dbReference type="GO" id="GO:0003723">
    <property type="term" value="F:RNA binding"/>
    <property type="evidence" value="ECO:0007669"/>
    <property type="project" value="InterPro"/>
</dbReference>
<dbReference type="Pfam" id="PF20431">
    <property type="entry name" value="E_motif"/>
    <property type="match status" value="1"/>
</dbReference>
<comment type="caution">
    <text evidence="2">The sequence shown here is derived from an EMBL/GenBank/DDBJ whole genome shotgun (WGS) entry which is preliminary data.</text>
</comment>
<name>A0AAV6HZF7_9ERIC</name>
<dbReference type="EMBL" id="JACTNZ010000012">
    <property type="protein sequence ID" value="KAG5521658.1"/>
    <property type="molecule type" value="Genomic_DNA"/>
</dbReference>
<gene>
    <name evidence="2" type="ORF">RHGRI_034027</name>
</gene>
<keyword evidence="1" id="KW-0677">Repeat</keyword>
<evidence type="ECO:0000313" key="2">
    <source>
        <dbReference type="EMBL" id="KAG5521658.1"/>
    </source>
</evidence>
<dbReference type="Pfam" id="PF01535">
    <property type="entry name" value="PPR"/>
    <property type="match status" value="2"/>
</dbReference>
<reference evidence="2" key="1">
    <citation type="submission" date="2020-08" db="EMBL/GenBank/DDBJ databases">
        <title>Plant Genome Project.</title>
        <authorList>
            <person name="Zhang R.-G."/>
        </authorList>
    </citation>
    <scope>NUCLEOTIDE SEQUENCE</scope>
    <source>
        <strain evidence="2">WSP0</strain>
        <tissue evidence="2">Leaf</tissue>
    </source>
</reference>
<dbReference type="GO" id="GO:0009451">
    <property type="term" value="P:RNA modification"/>
    <property type="evidence" value="ECO:0007669"/>
    <property type="project" value="InterPro"/>
</dbReference>
<dbReference type="PANTHER" id="PTHR47926:SF435">
    <property type="entry name" value="PENTACOTRIPEPTIDE-REPEAT REGION OF PRORP DOMAIN-CONTAINING PROTEIN"/>
    <property type="match status" value="1"/>
</dbReference>
<dbReference type="Proteomes" id="UP000823749">
    <property type="component" value="Chromosome 12"/>
</dbReference>
<evidence type="ECO:0008006" key="4">
    <source>
        <dbReference type="Google" id="ProtNLM"/>
    </source>
</evidence>
<dbReference type="InterPro" id="IPR046848">
    <property type="entry name" value="E_motif"/>
</dbReference>
<evidence type="ECO:0000313" key="3">
    <source>
        <dbReference type="Proteomes" id="UP000823749"/>
    </source>
</evidence>
<dbReference type="InterPro" id="IPR011990">
    <property type="entry name" value="TPR-like_helical_dom_sf"/>
</dbReference>
<accession>A0AAV6HZF7</accession>
<dbReference type="PROSITE" id="PS51257">
    <property type="entry name" value="PROKAR_LIPOPROTEIN"/>
    <property type="match status" value="1"/>
</dbReference>
<sequence length="181" mass="19740">MKLVDLKPSQATFVSIISACSHMGLVDQGHALFKSMTLDYGMEPSPDSFGSLVDLLSRNGLLQDAKHIIEAMPFKPWPAIWRSLLNGCRIHGDRELGEWAARKLCLLVLQNDAAYILLSKVYSEDGDWEGAAKLLFTTTPTDAHPTPSTPSPTTIAIDAVLPHVTAAGLTQAAFSLFHCHR</sequence>
<dbReference type="InterPro" id="IPR046960">
    <property type="entry name" value="PPR_At4g14850-like_plant"/>
</dbReference>
<dbReference type="InterPro" id="IPR002885">
    <property type="entry name" value="PPR_rpt"/>
</dbReference>
<dbReference type="AlphaFoldDB" id="A0AAV6HZF7"/>
<evidence type="ECO:0000256" key="1">
    <source>
        <dbReference type="ARBA" id="ARBA00022737"/>
    </source>
</evidence>
<proteinExistence type="predicted"/>
<organism evidence="2 3">
    <name type="scientific">Rhododendron griersonianum</name>
    <dbReference type="NCBI Taxonomy" id="479676"/>
    <lineage>
        <taxon>Eukaryota</taxon>
        <taxon>Viridiplantae</taxon>
        <taxon>Streptophyta</taxon>
        <taxon>Embryophyta</taxon>
        <taxon>Tracheophyta</taxon>
        <taxon>Spermatophyta</taxon>
        <taxon>Magnoliopsida</taxon>
        <taxon>eudicotyledons</taxon>
        <taxon>Gunneridae</taxon>
        <taxon>Pentapetalae</taxon>
        <taxon>asterids</taxon>
        <taxon>Ericales</taxon>
        <taxon>Ericaceae</taxon>
        <taxon>Ericoideae</taxon>
        <taxon>Rhodoreae</taxon>
        <taxon>Rhododendron</taxon>
    </lineage>
</organism>
<keyword evidence="3" id="KW-1185">Reference proteome</keyword>
<protein>
    <recommendedName>
        <fullName evidence="4">Pentatricopeptide repeat-containing protein</fullName>
    </recommendedName>
</protein>